<proteinExistence type="predicted"/>
<organism evidence="2 3">
    <name type="scientific">Trichinella nativa</name>
    <dbReference type="NCBI Taxonomy" id="6335"/>
    <lineage>
        <taxon>Eukaryota</taxon>
        <taxon>Metazoa</taxon>
        <taxon>Ecdysozoa</taxon>
        <taxon>Nematoda</taxon>
        <taxon>Enoplea</taxon>
        <taxon>Dorylaimia</taxon>
        <taxon>Trichinellida</taxon>
        <taxon>Trichinellidae</taxon>
        <taxon>Trichinella</taxon>
    </lineage>
</organism>
<reference evidence="2 3" key="1">
    <citation type="submission" date="2015-05" db="EMBL/GenBank/DDBJ databases">
        <title>Evolution of Trichinella species and genotypes.</title>
        <authorList>
            <person name="Korhonen P.K."/>
            <person name="Edoardo P."/>
            <person name="Giuseppe L.R."/>
            <person name="Gasser R.B."/>
        </authorList>
    </citation>
    <scope>NUCLEOTIDE SEQUENCE [LARGE SCALE GENOMIC DNA]</scope>
    <source>
        <strain evidence="2">ISS10</strain>
    </source>
</reference>
<comment type="caution">
    <text evidence="2">The sequence shown here is derived from an EMBL/GenBank/DDBJ whole genome shotgun (WGS) entry which is preliminary data.</text>
</comment>
<dbReference type="AlphaFoldDB" id="A0A0V1L9E2"/>
<dbReference type="EMBL" id="JYDW01000099">
    <property type="protein sequence ID" value="KRZ56191.1"/>
    <property type="molecule type" value="Genomic_DNA"/>
</dbReference>
<dbReference type="OrthoDB" id="5915365at2759"/>
<feature type="compositionally biased region" description="Polar residues" evidence="1">
    <location>
        <begin position="349"/>
        <end position="368"/>
    </location>
</feature>
<sequence>MTWLCNGPLPRAGSSAPSVGLLTRSSLFGDGPVLTGALTFRSVSRFPDGMATTKQQTMDIYFIKQLETRIDENVNTSTLLATSNHDVSNNYRTPPPIFIFGVFVFIFCRKDLISSVRVRCTTLPLMKSTSRAHFLRLYEISEPGWSPRLSPLPLSPLGSVSFSSAVVRLQPVEVYYQPFSSTTHLFYPVPSAGLGTDRPNTPQVWSLWGVASTRDRQARRQVRRLFDLSKPFGVVVPGRLSFGPPRTPAPNLCAGAARTPLQTSLVHPSALRTSDPLEAGALCRTEHDWEWLRLCSERWSDKPAVSGRDRRPNLLDGRWTPSLACPAVCGSSALPSRLTAGGKRWPGFSSRQTAGTPPSPVPTRSSGLGRSAVSPAHHSGRRHRSLEPLPPCAPQRWAGGTPPAIWRSSRTPLGCSDYHSVSPPGVPQGP</sequence>
<keyword evidence="3" id="KW-1185">Reference proteome</keyword>
<dbReference type="Proteomes" id="UP000054721">
    <property type="component" value="Unassembled WGS sequence"/>
</dbReference>
<protein>
    <submittedName>
        <fullName evidence="2">Uncharacterized protein</fullName>
    </submittedName>
</protein>
<accession>A0A0V1L9E2</accession>
<name>A0A0V1L9E2_9BILA</name>
<evidence type="ECO:0000256" key="1">
    <source>
        <dbReference type="SAM" id="MobiDB-lite"/>
    </source>
</evidence>
<feature type="region of interest" description="Disordered" evidence="1">
    <location>
        <begin position="340"/>
        <end position="430"/>
    </location>
</feature>
<evidence type="ECO:0000313" key="3">
    <source>
        <dbReference type="Proteomes" id="UP000054721"/>
    </source>
</evidence>
<gene>
    <name evidence="2" type="ORF">T02_15363</name>
</gene>
<evidence type="ECO:0000313" key="2">
    <source>
        <dbReference type="EMBL" id="KRZ56191.1"/>
    </source>
</evidence>